<sequence>MLQRLQSGEARMRGWSGLCLCLMLLAWQPALATPNPVAESVDSVVTAWMKDHHIANAEVAVALHQTLVGSYDHGWKPTERHPIASLSKALTGVCIAGLVDDKRLAFADTLGSVLAGYFKRNNGADAPTDPRFTAITIDELLTHRAGLTKNAFDDKNDHSVSASFKSAAQAMLDFAPGSTISYSDSGYLILGYIAQVLGNQAYGTACGKVFTRLGMPANAGVIDDTLVARAPNGGWDISAQDYAKFLYAFDKQSGVLGPTTRQWLDALQGDPGYAKGQKSPPTQAPCPRFQGTPSYALGVCMKHTAVGTQYYHDGLLHHHMPDYPKTGGSFFFVNEAGYAAVVIFSGENDGKVYGALEKSVIAAMTAKAAYAVPGQ</sequence>
<evidence type="ECO:0000313" key="3">
    <source>
        <dbReference type="EMBL" id="QKD01273.1"/>
    </source>
</evidence>
<reference evidence="3 4" key="1">
    <citation type="submission" date="2018-10" db="EMBL/GenBank/DDBJ databases">
        <authorList>
            <person name="Perry B.J."/>
            <person name="Sullivan J.T."/>
            <person name="Murphy R.J.T."/>
            <person name="Ramsay J.P."/>
            <person name="Ronson C.W."/>
        </authorList>
    </citation>
    <scope>NUCLEOTIDE SEQUENCE [LARGE SCALE GENOMIC DNA]</scope>
    <source>
        <strain evidence="3 4">R88b</strain>
    </source>
</reference>
<dbReference type="GO" id="GO:0016787">
    <property type="term" value="F:hydrolase activity"/>
    <property type="evidence" value="ECO:0007669"/>
    <property type="project" value="UniProtKB-KW"/>
</dbReference>
<dbReference type="AlphaFoldDB" id="A0A6M7WKF8"/>
<dbReference type="InterPro" id="IPR001466">
    <property type="entry name" value="Beta-lactam-related"/>
</dbReference>
<dbReference type="SUPFAM" id="SSF56601">
    <property type="entry name" value="beta-lactamase/transpeptidase-like"/>
    <property type="match status" value="1"/>
</dbReference>
<protein>
    <submittedName>
        <fullName evidence="3">Class A beta-lactamase-related serine hydrolase</fullName>
    </submittedName>
</protein>
<dbReference type="InterPro" id="IPR050789">
    <property type="entry name" value="Diverse_Enzym_Activities"/>
</dbReference>
<evidence type="ECO:0000259" key="2">
    <source>
        <dbReference type="Pfam" id="PF00144"/>
    </source>
</evidence>
<keyword evidence="1" id="KW-0732">Signal</keyword>
<dbReference type="EMBL" id="CP033367">
    <property type="protein sequence ID" value="QKD01273.1"/>
    <property type="molecule type" value="Genomic_DNA"/>
</dbReference>
<dbReference type="Proteomes" id="UP000503017">
    <property type="component" value="Chromosome"/>
</dbReference>
<feature type="chain" id="PRO_5026812080" evidence="1">
    <location>
        <begin position="33"/>
        <end position="375"/>
    </location>
</feature>
<dbReference type="Gene3D" id="3.40.710.10">
    <property type="entry name" value="DD-peptidase/beta-lactamase superfamily"/>
    <property type="match status" value="1"/>
</dbReference>
<name>A0A6M7WKF8_RHILI</name>
<dbReference type="Pfam" id="PF00144">
    <property type="entry name" value="Beta-lactamase"/>
    <property type="match status" value="1"/>
</dbReference>
<evidence type="ECO:0000313" key="4">
    <source>
        <dbReference type="Proteomes" id="UP000503017"/>
    </source>
</evidence>
<keyword evidence="3" id="KW-0378">Hydrolase</keyword>
<proteinExistence type="predicted"/>
<evidence type="ECO:0000256" key="1">
    <source>
        <dbReference type="SAM" id="SignalP"/>
    </source>
</evidence>
<feature type="signal peptide" evidence="1">
    <location>
        <begin position="1"/>
        <end position="32"/>
    </location>
</feature>
<dbReference type="PANTHER" id="PTHR43283">
    <property type="entry name" value="BETA-LACTAMASE-RELATED"/>
    <property type="match status" value="1"/>
</dbReference>
<dbReference type="InterPro" id="IPR012338">
    <property type="entry name" value="Beta-lactam/transpept-like"/>
</dbReference>
<gene>
    <name evidence="3" type="ORF">EB235_06960</name>
</gene>
<organism evidence="3 4">
    <name type="scientific">Mesorhizobium loti R88b</name>
    <dbReference type="NCBI Taxonomy" id="935548"/>
    <lineage>
        <taxon>Bacteria</taxon>
        <taxon>Pseudomonadati</taxon>
        <taxon>Pseudomonadota</taxon>
        <taxon>Alphaproteobacteria</taxon>
        <taxon>Hyphomicrobiales</taxon>
        <taxon>Phyllobacteriaceae</taxon>
        <taxon>Mesorhizobium</taxon>
    </lineage>
</organism>
<dbReference type="PANTHER" id="PTHR43283:SF3">
    <property type="entry name" value="BETA-LACTAMASE FAMILY PROTEIN (AFU_ORTHOLOGUE AFUA_5G07500)"/>
    <property type="match status" value="1"/>
</dbReference>
<accession>A0A6M7WKF8</accession>
<feature type="domain" description="Beta-lactamase-related" evidence="2">
    <location>
        <begin position="41"/>
        <end position="349"/>
    </location>
</feature>